<evidence type="ECO:0000256" key="8">
    <source>
        <dbReference type="ARBA" id="ARBA00022842"/>
    </source>
</evidence>
<dbReference type="EC" id="2.7.8.7" evidence="11"/>
<comment type="function">
    <text evidence="11">Transfers the 4'-phosphopantetheine moiety from coenzyme A to a Ser of acyl-carrier-protein.</text>
</comment>
<dbReference type="AlphaFoldDB" id="A0A940SKI2"/>
<dbReference type="InterPro" id="IPR008278">
    <property type="entry name" value="4-PPantetheinyl_Trfase_dom"/>
</dbReference>
<comment type="similarity">
    <text evidence="11">Belongs to the P-Pant transferase superfamily. AcpS family.</text>
</comment>
<sequence length="118" mass="13467">MIVGIGIDLVEMQRIKEMIEKQPKFLDRILTENEMTVFHSLSKKRQVEFLAGRFAAKEACSKAFGTGIGKEISFQDIEILNDEKGKPILKVDFPYIAHISITHTEHYAAAQVVFEEIR</sequence>
<dbReference type="Proteomes" id="UP000682134">
    <property type="component" value="Unassembled WGS sequence"/>
</dbReference>
<organism evidence="13 14">
    <name type="scientific">Gottfriedia endophytica</name>
    <dbReference type="NCBI Taxonomy" id="2820819"/>
    <lineage>
        <taxon>Bacteria</taxon>
        <taxon>Bacillati</taxon>
        <taxon>Bacillota</taxon>
        <taxon>Bacilli</taxon>
        <taxon>Bacillales</taxon>
        <taxon>Bacillaceae</taxon>
        <taxon>Gottfriedia</taxon>
    </lineage>
</organism>
<dbReference type="Pfam" id="PF01648">
    <property type="entry name" value="ACPS"/>
    <property type="match status" value="1"/>
</dbReference>
<keyword evidence="4 11" id="KW-0444">Lipid biosynthesis</keyword>
<dbReference type="GO" id="GO:0008897">
    <property type="term" value="F:holo-[acyl-carrier-protein] synthase activity"/>
    <property type="evidence" value="ECO:0007669"/>
    <property type="project" value="UniProtKB-UniRule"/>
</dbReference>
<evidence type="ECO:0000256" key="3">
    <source>
        <dbReference type="ARBA" id="ARBA00022490"/>
    </source>
</evidence>
<dbReference type="GO" id="GO:0000287">
    <property type="term" value="F:magnesium ion binding"/>
    <property type="evidence" value="ECO:0007669"/>
    <property type="project" value="UniProtKB-UniRule"/>
</dbReference>
<evidence type="ECO:0000256" key="7">
    <source>
        <dbReference type="ARBA" id="ARBA00022832"/>
    </source>
</evidence>
<dbReference type="RefSeq" id="WP_209407451.1">
    <property type="nucleotide sequence ID" value="NZ_JAGIYQ010000019.1"/>
</dbReference>
<dbReference type="NCBIfam" id="TIGR00556">
    <property type="entry name" value="pantethn_trn"/>
    <property type="match status" value="1"/>
</dbReference>
<gene>
    <name evidence="11" type="primary">acpS</name>
    <name evidence="13" type="ORF">J5Y03_18360</name>
</gene>
<comment type="cofactor">
    <cofactor evidence="1 11">
        <name>Mg(2+)</name>
        <dbReference type="ChEBI" id="CHEBI:18420"/>
    </cofactor>
</comment>
<keyword evidence="6 11" id="KW-0479">Metal-binding</keyword>
<evidence type="ECO:0000256" key="5">
    <source>
        <dbReference type="ARBA" id="ARBA00022679"/>
    </source>
</evidence>
<dbReference type="GO" id="GO:0005829">
    <property type="term" value="C:cytosol"/>
    <property type="evidence" value="ECO:0007669"/>
    <property type="project" value="TreeGrafter"/>
</dbReference>
<keyword evidence="7 11" id="KW-0276">Fatty acid metabolism</keyword>
<evidence type="ECO:0000256" key="4">
    <source>
        <dbReference type="ARBA" id="ARBA00022516"/>
    </source>
</evidence>
<keyword evidence="9 11" id="KW-0443">Lipid metabolism</keyword>
<name>A0A940SKI2_9BACI</name>
<dbReference type="EMBL" id="JAGIYQ010000019">
    <property type="protein sequence ID" value="MBP0727115.1"/>
    <property type="molecule type" value="Genomic_DNA"/>
</dbReference>
<dbReference type="NCBIfam" id="TIGR00516">
    <property type="entry name" value="acpS"/>
    <property type="match status" value="1"/>
</dbReference>
<dbReference type="InterPro" id="IPR037143">
    <property type="entry name" value="4-PPantetheinyl_Trfase_dom_sf"/>
</dbReference>
<evidence type="ECO:0000256" key="11">
    <source>
        <dbReference type="HAMAP-Rule" id="MF_00101"/>
    </source>
</evidence>
<feature type="binding site" evidence="11">
    <location>
        <position position="58"/>
    </location>
    <ligand>
        <name>Mg(2+)</name>
        <dbReference type="ChEBI" id="CHEBI:18420"/>
    </ligand>
</feature>
<evidence type="ECO:0000256" key="1">
    <source>
        <dbReference type="ARBA" id="ARBA00001946"/>
    </source>
</evidence>
<comment type="subcellular location">
    <subcellularLocation>
        <location evidence="11">Cytoplasm</location>
    </subcellularLocation>
</comment>
<dbReference type="PANTHER" id="PTHR12215:SF10">
    <property type="entry name" value="L-AMINOADIPATE-SEMIALDEHYDE DEHYDROGENASE-PHOSPHOPANTETHEINYL TRANSFERASE"/>
    <property type="match status" value="1"/>
</dbReference>
<comment type="caution">
    <text evidence="13">The sequence shown here is derived from an EMBL/GenBank/DDBJ whole genome shotgun (WGS) entry which is preliminary data.</text>
</comment>
<evidence type="ECO:0000256" key="2">
    <source>
        <dbReference type="ARBA" id="ARBA00010990"/>
    </source>
</evidence>
<comment type="similarity">
    <text evidence="2">Belongs to the P-Pant transferase superfamily. Gsp/Sfp/HetI/AcpT family.</text>
</comment>
<keyword evidence="8 11" id="KW-0460">Magnesium</keyword>
<evidence type="ECO:0000256" key="9">
    <source>
        <dbReference type="ARBA" id="ARBA00023098"/>
    </source>
</evidence>
<dbReference type="InterPro" id="IPR050559">
    <property type="entry name" value="P-Pant_transferase_sf"/>
</dbReference>
<dbReference type="InterPro" id="IPR004568">
    <property type="entry name" value="Ppantetheine-prot_Trfase_dom"/>
</dbReference>
<dbReference type="GO" id="GO:0019878">
    <property type="term" value="P:lysine biosynthetic process via aminoadipic acid"/>
    <property type="evidence" value="ECO:0007669"/>
    <property type="project" value="TreeGrafter"/>
</dbReference>
<protein>
    <recommendedName>
        <fullName evidence="11">Holo-[acyl-carrier-protein] synthase</fullName>
        <shortName evidence="11">Holo-ACP synthase</shortName>
        <ecNumber evidence="11">2.7.8.7</ecNumber>
    </recommendedName>
    <alternativeName>
        <fullName evidence="11">4'-phosphopantetheinyl transferase AcpS</fullName>
    </alternativeName>
</protein>
<dbReference type="InterPro" id="IPR002582">
    <property type="entry name" value="ACPS"/>
</dbReference>
<dbReference type="GO" id="GO:0006633">
    <property type="term" value="P:fatty acid biosynthetic process"/>
    <property type="evidence" value="ECO:0007669"/>
    <property type="project" value="UniProtKB-UniRule"/>
</dbReference>
<evidence type="ECO:0000313" key="14">
    <source>
        <dbReference type="Proteomes" id="UP000682134"/>
    </source>
</evidence>
<comment type="catalytic activity">
    <reaction evidence="11">
        <text>apo-[ACP] + CoA = holo-[ACP] + adenosine 3',5'-bisphosphate + H(+)</text>
        <dbReference type="Rhea" id="RHEA:12068"/>
        <dbReference type="Rhea" id="RHEA-COMP:9685"/>
        <dbReference type="Rhea" id="RHEA-COMP:9690"/>
        <dbReference type="ChEBI" id="CHEBI:15378"/>
        <dbReference type="ChEBI" id="CHEBI:29999"/>
        <dbReference type="ChEBI" id="CHEBI:57287"/>
        <dbReference type="ChEBI" id="CHEBI:58343"/>
        <dbReference type="ChEBI" id="CHEBI:64479"/>
        <dbReference type="EC" id="2.7.8.7"/>
    </reaction>
</comment>
<dbReference type="Gene3D" id="3.90.470.20">
    <property type="entry name" value="4'-phosphopantetheinyl transferase domain"/>
    <property type="match status" value="1"/>
</dbReference>
<feature type="domain" description="4'-phosphopantetheinyl transferase" evidence="12">
    <location>
        <begin position="4"/>
        <end position="109"/>
    </location>
</feature>
<reference evidence="13" key="1">
    <citation type="submission" date="2021-04" db="EMBL/GenBank/DDBJ databases">
        <title>Genome seq and assembly of Bacillus sp.</title>
        <authorList>
            <person name="Chhetri G."/>
        </authorList>
    </citation>
    <scope>NUCLEOTIDE SEQUENCE</scope>
    <source>
        <strain evidence="13">RG28</strain>
    </source>
</reference>
<evidence type="ECO:0000256" key="6">
    <source>
        <dbReference type="ARBA" id="ARBA00022723"/>
    </source>
</evidence>
<keyword evidence="10 11" id="KW-0275">Fatty acid biosynthesis</keyword>
<dbReference type="SUPFAM" id="SSF56214">
    <property type="entry name" value="4'-phosphopantetheinyl transferase"/>
    <property type="match status" value="1"/>
</dbReference>
<keyword evidence="14" id="KW-1185">Reference proteome</keyword>
<dbReference type="HAMAP" id="MF_00101">
    <property type="entry name" value="AcpS"/>
    <property type="match status" value="1"/>
</dbReference>
<feature type="binding site" evidence="11">
    <location>
        <position position="8"/>
    </location>
    <ligand>
        <name>Mg(2+)</name>
        <dbReference type="ChEBI" id="CHEBI:18420"/>
    </ligand>
</feature>
<evidence type="ECO:0000256" key="10">
    <source>
        <dbReference type="ARBA" id="ARBA00023160"/>
    </source>
</evidence>
<accession>A0A940SKI2</accession>
<evidence type="ECO:0000259" key="12">
    <source>
        <dbReference type="Pfam" id="PF01648"/>
    </source>
</evidence>
<keyword evidence="3 11" id="KW-0963">Cytoplasm</keyword>
<proteinExistence type="inferred from homology"/>
<keyword evidence="5 11" id="KW-0808">Transferase</keyword>
<dbReference type="PANTHER" id="PTHR12215">
    <property type="entry name" value="PHOSPHOPANTETHEINE TRANSFERASE"/>
    <property type="match status" value="1"/>
</dbReference>
<evidence type="ECO:0000313" key="13">
    <source>
        <dbReference type="EMBL" id="MBP0727115.1"/>
    </source>
</evidence>